<dbReference type="InterPro" id="IPR035979">
    <property type="entry name" value="RBD_domain_sf"/>
</dbReference>
<feature type="region of interest" description="Disordered" evidence="1">
    <location>
        <begin position="44"/>
        <end position="69"/>
    </location>
</feature>
<comment type="caution">
    <text evidence="2">The sequence shown here is derived from an EMBL/GenBank/DDBJ whole genome shotgun (WGS) entry which is preliminary data.</text>
</comment>
<proteinExistence type="predicted"/>
<evidence type="ECO:0000313" key="2">
    <source>
        <dbReference type="EMBL" id="KAG8200828.1"/>
    </source>
</evidence>
<gene>
    <name evidence="2" type="ORF">JTE90_006407</name>
</gene>
<dbReference type="InterPro" id="IPR012677">
    <property type="entry name" value="Nucleotide-bd_a/b_plait_sf"/>
</dbReference>
<dbReference type="SUPFAM" id="SSF54928">
    <property type="entry name" value="RNA-binding domain, RBD"/>
    <property type="match status" value="1"/>
</dbReference>
<dbReference type="Gene3D" id="3.30.70.330">
    <property type="match status" value="1"/>
</dbReference>
<evidence type="ECO:0008006" key="4">
    <source>
        <dbReference type="Google" id="ProtNLM"/>
    </source>
</evidence>
<dbReference type="Proteomes" id="UP000827092">
    <property type="component" value="Unassembled WGS sequence"/>
</dbReference>
<dbReference type="GO" id="GO:0003676">
    <property type="term" value="F:nucleic acid binding"/>
    <property type="evidence" value="ECO:0007669"/>
    <property type="project" value="InterPro"/>
</dbReference>
<evidence type="ECO:0000313" key="3">
    <source>
        <dbReference type="Proteomes" id="UP000827092"/>
    </source>
</evidence>
<name>A0AAV6VXQ7_9ARAC</name>
<dbReference type="AlphaFoldDB" id="A0AAV6VXQ7"/>
<keyword evidence="3" id="KW-1185">Reference proteome</keyword>
<accession>A0AAV6VXQ7</accession>
<reference evidence="2 3" key="1">
    <citation type="journal article" date="2022" name="Nat. Ecol. Evol.">
        <title>A masculinizing supergene underlies an exaggerated male reproductive morph in a spider.</title>
        <authorList>
            <person name="Hendrickx F."/>
            <person name="De Corte Z."/>
            <person name="Sonet G."/>
            <person name="Van Belleghem S.M."/>
            <person name="Kostlbacher S."/>
            <person name="Vangestel C."/>
        </authorList>
    </citation>
    <scope>NUCLEOTIDE SEQUENCE [LARGE SCALE GENOMIC DNA]</scope>
    <source>
        <strain evidence="2">W744_W776</strain>
    </source>
</reference>
<organism evidence="2 3">
    <name type="scientific">Oedothorax gibbosus</name>
    <dbReference type="NCBI Taxonomy" id="931172"/>
    <lineage>
        <taxon>Eukaryota</taxon>
        <taxon>Metazoa</taxon>
        <taxon>Ecdysozoa</taxon>
        <taxon>Arthropoda</taxon>
        <taxon>Chelicerata</taxon>
        <taxon>Arachnida</taxon>
        <taxon>Araneae</taxon>
        <taxon>Araneomorphae</taxon>
        <taxon>Entelegynae</taxon>
        <taxon>Araneoidea</taxon>
        <taxon>Linyphiidae</taxon>
        <taxon>Erigoninae</taxon>
        <taxon>Oedothorax</taxon>
    </lineage>
</organism>
<dbReference type="EMBL" id="JAFNEN010000013">
    <property type="protein sequence ID" value="KAG8200828.1"/>
    <property type="molecule type" value="Genomic_DNA"/>
</dbReference>
<protein>
    <recommendedName>
        <fullName evidence="4">RRM domain-containing protein</fullName>
    </recommendedName>
</protein>
<evidence type="ECO:0000256" key="1">
    <source>
        <dbReference type="SAM" id="MobiDB-lite"/>
    </source>
</evidence>
<sequence>MHKNTRKWKDYGFESFHFEDAKEALERLNGLEVAGRSMKIDRATKQPTWAEGHRSLEATTGRARHCPGSHWKDTAHGKAFEGLDLNISAAAVPALQMYQGFVTSKQVNKSNSHSNLLSLQHV</sequence>